<dbReference type="InterPro" id="IPR011042">
    <property type="entry name" value="6-blade_b-propeller_TolB-like"/>
</dbReference>
<sequence>MSSWLIPFFAGIVLVMAAGQPAAAQRFLLVTGFESGNVVRFDLRTGSSDVVVSMTPGVDPNTADLPRGVAIDDDRNIYVALRGTTQNIRRFSWDGQDLGSFTQSIGGYGPGQIGFDAAGDLIVAGDVSGDDSIYRYDGGTGELIDTFRIAGCDNNVGLLVSGDSAFAVSYFTGLVAKYELSAAPVTGEIVVDGGEIASRSVGLATGHNGNLFLAAGGASAILEFDSTDGHFVGRFIELDEAPRDVVYEPELGFYFVTTGSNSTSAVVFDQAGSMVREFTDPSIVGAYSIALVEIPPSSSLEPWPPEEAALEVAPNPISTVGRFQIRGALPSTDIVLFDCSGREVGRIDPAAASHWVATLAPGIYFARQTGATGYGTRLSIVR</sequence>
<reference evidence="1" key="2">
    <citation type="journal article" date="2021" name="Microbiome">
        <title>Successional dynamics and alternative stable states in a saline activated sludge microbial community over 9 years.</title>
        <authorList>
            <person name="Wang Y."/>
            <person name="Ye J."/>
            <person name="Ju F."/>
            <person name="Liu L."/>
            <person name="Boyd J.A."/>
            <person name="Deng Y."/>
            <person name="Parks D.H."/>
            <person name="Jiang X."/>
            <person name="Yin X."/>
            <person name="Woodcroft B.J."/>
            <person name="Tyson G.W."/>
            <person name="Hugenholtz P."/>
            <person name="Polz M.F."/>
            <person name="Zhang T."/>
        </authorList>
    </citation>
    <scope>NUCLEOTIDE SEQUENCE</scope>
    <source>
        <strain evidence="1">HKST-UBA02</strain>
    </source>
</reference>
<reference evidence="1" key="1">
    <citation type="submission" date="2020-04" db="EMBL/GenBank/DDBJ databases">
        <authorList>
            <person name="Zhang T."/>
        </authorList>
    </citation>
    <scope>NUCLEOTIDE SEQUENCE</scope>
    <source>
        <strain evidence="1">HKST-UBA02</strain>
    </source>
</reference>
<organism evidence="1 2">
    <name type="scientific">Eiseniibacteriota bacterium</name>
    <dbReference type="NCBI Taxonomy" id="2212470"/>
    <lineage>
        <taxon>Bacteria</taxon>
        <taxon>Candidatus Eiseniibacteriota</taxon>
    </lineage>
</organism>
<proteinExistence type="predicted"/>
<protein>
    <submittedName>
        <fullName evidence="1">Uncharacterized protein</fullName>
    </submittedName>
</protein>
<name>A0A956NKD8_UNCEI</name>
<gene>
    <name evidence="1" type="ORF">KDA27_23100</name>
</gene>
<dbReference type="Proteomes" id="UP000739538">
    <property type="component" value="Unassembled WGS sequence"/>
</dbReference>
<dbReference type="InterPro" id="IPR011044">
    <property type="entry name" value="Quino_amine_DH_bsu"/>
</dbReference>
<dbReference type="Gene3D" id="2.120.10.30">
    <property type="entry name" value="TolB, C-terminal domain"/>
    <property type="match status" value="1"/>
</dbReference>
<comment type="caution">
    <text evidence="1">The sequence shown here is derived from an EMBL/GenBank/DDBJ whole genome shotgun (WGS) entry which is preliminary data.</text>
</comment>
<evidence type="ECO:0000313" key="1">
    <source>
        <dbReference type="EMBL" id="MCA9758699.1"/>
    </source>
</evidence>
<dbReference type="AlphaFoldDB" id="A0A956NKD8"/>
<accession>A0A956NKD8</accession>
<dbReference type="SUPFAM" id="SSF50969">
    <property type="entry name" value="YVTN repeat-like/Quinoprotein amine dehydrogenase"/>
    <property type="match status" value="1"/>
</dbReference>
<dbReference type="EMBL" id="JAGQHS010000201">
    <property type="protein sequence ID" value="MCA9758699.1"/>
    <property type="molecule type" value="Genomic_DNA"/>
</dbReference>
<evidence type="ECO:0000313" key="2">
    <source>
        <dbReference type="Proteomes" id="UP000739538"/>
    </source>
</evidence>